<keyword evidence="1" id="KW-0547">Nucleotide-binding</keyword>
<keyword evidence="4" id="KW-1185">Reference proteome</keyword>
<accession>A0A3P7NDP5</accession>
<gene>
    <name evidence="3" type="ORF">DILT_LOCUS18319</name>
</gene>
<sequence>MKGLKWLEYRDPVLFTGTLRFNLDPFGVLSDAELWRAMEKAHLGEWVHNLPAGLDHHCGESGSALSVC</sequence>
<dbReference type="InterPro" id="IPR027417">
    <property type="entry name" value="P-loop_NTPase"/>
</dbReference>
<dbReference type="AlphaFoldDB" id="A0A3P7NDP5"/>
<dbReference type="SUPFAM" id="SSF52540">
    <property type="entry name" value="P-loop containing nucleoside triphosphate hydrolases"/>
    <property type="match status" value="1"/>
</dbReference>
<keyword evidence="2" id="KW-0067">ATP-binding</keyword>
<dbReference type="EMBL" id="UYRU01099357">
    <property type="protein sequence ID" value="VDN40695.1"/>
    <property type="molecule type" value="Genomic_DNA"/>
</dbReference>
<dbReference type="Gene3D" id="3.40.50.300">
    <property type="entry name" value="P-loop containing nucleotide triphosphate hydrolases"/>
    <property type="match status" value="1"/>
</dbReference>
<organism evidence="3 4">
    <name type="scientific">Dibothriocephalus latus</name>
    <name type="common">Fish tapeworm</name>
    <name type="synonym">Diphyllobothrium latum</name>
    <dbReference type="NCBI Taxonomy" id="60516"/>
    <lineage>
        <taxon>Eukaryota</taxon>
        <taxon>Metazoa</taxon>
        <taxon>Spiralia</taxon>
        <taxon>Lophotrochozoa</taxon>
        <taxon>Platyhelminthes</taxon>
        <taxon>Cestoda</taxon>
        <taxon>Eucestoda</taxon>
        <taxon>Diphyllobothriidea</taxon>
        <taxon>Diphyllobothriidae</taxon>
        <taxon>Dibothriocephalus</taxon>
    </lineage>
</organism>
<dbReference type="GO" id="GO:0005524">
    <property type="term" value="F:ATP binding"/>
    <property type="evidence" value="ECO:0007669"/>
    <property type="project" value="UniProtKB-KW"/>
</dbReference>
<protein>
    <submittedName>
        <fullName evidence="3">Uncharacterized protein</fullName>
    </submittedName>
</protein>
<evidence type="ECO:0000256" key="1">
    <source>
        <dbReference type="ARBA" id="ARBA00022741"/>
    </source>
</evidence>
<dbReference type="OrthoDB" id="6500128at2759"/>
<evidence type="ECO:0000313" key="4">
    <source>
        <dbReference type="Proteomes" id="UP000281553"/>
    </source>
</evidence>
<name>A0A3P7NDP5_DIBLA</name>
<dbReference type="GO" id="GO:0042626">
    <property type="term" value="F:ATPase-coupled transmembrane transporter activity"/>
    <property type="evidence" value="ECO:0007669"/>
    <property type="project" value="TreeGrafter"/>
</dbReference>
<dbReference type="GO" id="GO:0016020">
    <property type="term" value="C:membrane"/>
    <property type="evidence" value="ECO:0007669"/>
    <property type="project" value="TreeGrafter"/>
</dbReference>
<dbReference type="InterPro" id="IPR050173">
    <property type="entry name" value="ABC_transporter_C-like"/>
</dbReference>
<evidence type="ECO:0000256" key="2">
    <source>
        <dbReference type="ARBA" id="ARBA00022840"/>
    </source>
</evidence>
<reference evidence="3 4" key="1">
    <citation type="submission" date="2018-11" db="EMBL/GenBank/DDBJ databases">
        <authorList>
            <consortium name="Pathogen Informatics"/>
        </authorList>
    </citation>
    <scope>NUCLEOTIDE SEQUENCE [LARGE SCALE GENOMIC DNA]</scope>
</reference>
<dbReference type="PANTHER" id="PTHR24223">
    <property type="entry name" value="ATP-BINDING CASSETTE SUB-FAMILY C"/>
    <property type="match status" value="1"/>
</dbReference>
<dbReference type="PANTHER" id="PTHR24223:SF415">
    <property type="entry name" value="FI20190P1"/>
    <property type="match status" value="1"/>
</dbReference>
<dbReference type="Proteomes" id="UP000281553">
    <property type="component" value="Unassembled WGS sequence"/>
</dbReference>
<evidence type="ECO:0000313" key="3">
    <source>
        <dbReference type="EMBL" id="VDN40695.1"/>
    </source>
</evidence>
<proteinExistence type="predicted"/>